<protein>
    <submittedName>
        <fullName evidence="3">Peptidase M24</fullName>
    </submittedName>
</protein>
<proteinExistence type="predicted"/>
<dbReference type="AlphaFoldDB" id="B3QRK3"/>
<dbReference type="InterPro" id="IPR000994">
    <property type="entry name" value="Pept_M24"/>
</dbReference>
<dbReference type="Gene3D" id="3.40.350.10">
    <property type="entry name" value="Creatinase/prolidase N-terminal domain"/>
    <property type="match status" value="1"/>
</dbReference>
<dbReference type="PANTHER" id="PTHR46112:SF2">
    <property type="entry name" value="XAA-PRO AMINOPEPTIDASE P-RELATED"/>
    <property type="match status" value="1"/>
</dbReference>
<accession>B3QRK3</accession>
<name>B3QRK3_CHLP8</name>
<gene>
    <name evidence="3" type="ordered locus">Cpar_0101</name>
</gene>
<dbReference type="SUPFAM" id="SSF55920">
    <property type="entry name" value="Creatinase/aminopeptidase"/>
    <property type="match status" value="1"/>
</dbReference>
<dbReference type="KEGG" id="cpc:Cpar_0101"/>
<dbReference type="Pfam" id="PF00557">
    <property type="entry name" value="Peptidase_M24"/>
    <property type="match status" value="1"/>
</dbReference>
<dbReference type="HOGENOM" id="CLU_017266_10_0_10"/>
<dbReference type="InterPro" id="IPR029149">
    <property type="entry name" value="Creatin/AminoP/Spt16_N"/>
</dbReference>
<keyword evidence="4" id="KW-1185">Reference proteome</keyword>
<dbReference type="Pfam" id="PF01321">
    <property type="entry name" value="Creatinase_N"/>
    <property type="match status" value="1"/>
</dbReference>
<dbReference type="InterPro" id="IPR000587">
    <property type="entry name" value="Creatinase_N"/>
</dbReference>
<feature type="domain" description="Creatinase N-terminal" evidence="2">
    <location>
        <begin position="14"/>
        <end position="135"/>
    </location>
</feature>
<dbReference type="InterPro" id="IPR050659">
    <property type="entry name" value="Peptidase_M24B"/>
</dbReference>
<dbReference type="STRING" id="517417.Cpar_0101"/>
<dbReference type="eggNOG" id="COG0006">
    <property type="taxonomic scope" value="Bacteria"/>
</dbReference>
<evidence type="ECO:0000259" key="2">
    <source>
        <dbReference type="Pfam" id="PF01321"/>
    </source>
</evidence>
<dbReference type="InterPro" id="IPR036005">
    <property type="entry name" value="Creatinase/aminopeptidase-like"/>
</dbReference>
<feature type="domain" description="Peptidase M24" evidence="1">
    <location>
        <begin position="142"/>
        <end position="376"/>
    </location>
</feature>
<evidence type="ECO:0000259" key="1">
    <source>
        <dbReference type="Pfam" id="PF00557"/>
    </source>
</evidence>
<dbReference type="Gene3D" id="3.90.230.10">
    <property type="entry name" value="Creatinase/methionine aminopeptidase superfamily"/>
    <property type="match status" value="1"/>
</dbReference>
<evidence type="ECO:0000313" key="4">
    <source>
        <dbReference type="Proteomes" id="UP000008811"/>
    </source>
</evidence>
<evidence type="ECO:0000313" key="3">
    <source>
        <dbReference type="EMBL" id="ACF10529.1"/>
    </source>
</evidence>
<dbReference type="CDD" id="cd01066">
    <property type="entry name" value="APP_MetAP"/>
    <property type="match status" value="1"/>
</dbReference>
<organism evidence="3 4">
    <name type="scientific">Chlorobaculum parvum (strain DSM 263 / NCIMB 8327)</name>
    <name type="common">Chlorobium vibrioforme subsp. thiosulfatophilum</name>
    <dbReference type="NCBI Taxonomy" id="517417"/>
    <lineage>
        <taxon>Bacteria</taxon>
        <taxon>Pseudomonadati</taxon>
        <taxon>Chlorobiota</taxon>
        <taxon>Chlorobiia</taxon>
        <taxon>Chlorobiales</taxon>
        <taxon>Chlorobiaceae</taxon>
        <taxon>Chlorobaculum</taxon>
    </lineage>
</organism>
<reference evidence="3" key="1">
    <citation type="submission" date="2008-06" db="EMBL/GenBank/DDBJ databases">
        <title>Complete sequence of Chlorobaculum parvum NCIB 8327.</title>
        <authorList>
            <consortium name="US DOE Joint Genome Institute"/>
            <person name="Lucas S."/>
            <person name="Copeland A."/>
            <person name="Lapidus A."/>
            <person name="Glavina del Rio T."/>
            <person name="Dalin E."/>
            <person name="Tice H."/>
            <person name="Bruce D."/>
            <person name="Goodwin L."/>
            <person name="Pitluck S."/>
            <person name="Schmutz J."/>
            <person name="Larimer F."/>
            <person name="Land M."/>
            <person name="Hauser L."/>
            <person name="Kyrpides N."/>
            <person name="Mikhailova N."/>
            <person name="Zhao F."/>
            <person name="Li T."/>
            <person name="Liu Z."/>
            <person name="Overmann J."/>
            <person name="Bryant D.A."/>
            <person name="Richardson P."/>
        </authorList>
    </citation>
    <scope>NUCLEOTIDE SEQUENCE [LARGE SCALE GENOMIC DNA]</scope>
    <source>
        <strain evidence="3">NCIB 8327</strain>
    </source>
</reference>
<sequence length="392" mass="42935">MRRMLVTRTEIKERTTRLQARLAAGGMQAALLLMPSDIYYFTGTRQNSALWVPVEGEPVLLVRKSLERARAEGLIDDIRPFPKSKELSALLGGEGDTVGMTFDAVPVQQHGWYSKVLPGRRFVDCSMIVRDQRSVKSPAEIELIRRSADKLISVFREVPSFLKAGMRELDLAAEMEYRLRRLGHEGFVRMRAFNQELFGGMAVSGGAASYGFFDGAVTGKGLSSAAPQGASFEVIRENIPVLLDFVGLFDGYLVDMTRMFVIGKLDAELRRAFEVSLQIQEAVRNAMVPGAICEEVYQQAAAMAEDTGLGGNFMGMPGEQSRFVGHGVGLELDELPVLAQGFAFPLQKGQVVAVEPKFVFPGKGAIGIENTFAVTETGGERLTELADDLVQL</sequence>
<dbReference type="Proteomes" id="UP000008811">
    <property type="component" value="Chromosome"/>
</dbReference>
<dbReference type="EMBL" id="CP001099">
    <property type="protein sequence ID" value="ACF10529.1"/>
    <property type="molecule type" value="Genomic_DNA"/>
</dbReference>
<dbReference type="SUPFAM" id="SSF53092">
    <property type="entry name" value="Creatinase/prolidase N-terminal domain"/>
    <property type="match status" value="1"/>
</dbReference>
<dbReference type="PANTHER" id="PTHR46112">
    <property type="entry name" value="AMINOPEPTIDASE"/>
    <property type="match status" value="1"/>
</dbReference>